<dbReference type="Proteomes" id="UP000248966">
    <property type="component" value="Unassembled WGS sequence"/>
</dbReference>
<protein>
    <submittedName>
        <fullName evidence="2">Uncharacterized protein</fullName>
    </submittedName>
</protein>
<accession>A0A328N6H1</accession>
<reference evidence="2 3" key="1">
    <citation type="submission" date="2018-03" db="EMBL/GenBank/DDBJ databases">
        <title>Defining the species Micromonospora saelicesensis and Micromonospora noduli under the framework of genomics.</title>
        <authorList>
            <person name="Riesco R."/>
            <person name="Trujillo M.E."/>
        </authorList>
    </citation>
    <scope>NUCLEOTIDE SEQUENCE [LARGE SCALE GENOMIC DNA]</scope>
    <source>
        <strain evidence="2 3">LAH08</strain>
    </source>
</reference>
<comment type="caution">
    <text evidence="2">The sequence shown here is derived from an EMBL/GenBank/DDBJ whole genome shotgun (WGS) entry which is preliminary data.</text>
</comment>
<proteinExistence type="predicted"/>
<feature type="region of interest" description="Disordered" evidence="1">
    <location>
        <begin position="137"/>
        <end position="205"/>
    </location>
</feature>
<organism evidence="2 3">
    <name type="scientific">Micromonospora noduli</name>
    <dbReference type="NCBI Taxonomy" id="709876"/>
    <lineage>
        <taxon>Bacteria</taxon>
        <taxon>Bacillati</taxon>
        <taxon>Actinomycetota</taxon>
        <taxon>Actinomycetes</taxon>
        <taxon>Micromonosporales</taxon>
        <taxon>Micromonosporaceae</taxon>
        <taxon>Micromonospora</taxon>
    </lineage>
</organism>
<sequence>MTGREGRSAPKVPRPEGGAFFVVLYSCDVSQHPQCVISGRMEVGKPGLMTSAIRLTALPFGPRDVRILPLATLARVLVRSLTHEAGPILAGCRPGSTVDPFGGHGPLGSGQRAARQVIGVDHDPRALLLPALPHAPHPAAAGRTRTVRGQRGKVAGGTGSRRPLLPDPSAAARAYPSSRHHGMSVRGSRRVDSEVGRLAGRNPGGHRFSRHVWPVGVNDLGPRLWRFHVIARLSSDEERPEGDSGRSSCRW</sequence>
<evidence type="ECO:0000256" key="1">
    <source>
        <dbReference type="SAM" id="MobiDB-lite"/>
    </source>
</evidence>
<dbReference type="AlphaFoldDB" id="A0A328N6H1"/>
<dbReference type="EMBL" id="PYAA01000025">
    <property type="protein sequence ID" value="RAN98238.1"/>
    <property type="molecule type" value="Genomic_DNA"/>
</dbReference>
<dbReference type="PROSITE" id="PS51257">
    <property type="entry name" value="PROKAR_LIPOPROTEIN"/>
    <property type="match status" value="1"/>
</dbReference>
<name>A0A328N6H1_9ACTN</name>
<gene>
    <name evidence="2" type="ORF">LAH08_04222</name>
</gene>
<evidence type="ECO:0000313" key="2">
    <source>
        <dbReference type="EMBL" id="RAN98238.1"/>
    </source>
</evidence>
<feature type="compositionally biased region" description="Low complexity" evidence="1">
    <location>
        <begin position="168"/>
        <end position="177"/>
    </location>
</feature>
<evidence type="ECO:0000313" key="3">
    <source>
        <dbReference type="Proteomes" id="UP000248966"/>
    </source>
</evidence>